<dbReference type="Proteomes" id="UP001333710">
    <property type="component" value="Chromosome"/>
</dbReference>
<sequence>MPYQIVVENKILKVVFSERVVTEDLIALDKEIFEHWSDAECVGHIYDYRQVETVGFSDEEIRQIALLDKNESFVQGPLKIAIIVTEESIARYSRVYVEGLQGSDWQAAIFEDEDAANAFILT</sequence>
<protein>
    <submittedName>
        <fullName evidence="1">Uncharacterized protein</fullName>
    </submittedName>
</protein>
<proteinExistence type="predicted"/>
<gene>
    <name evidence="1" type="ORF">MACH26_40320</name>
</gene>
<keyword evidence="2" id="KW-1185">Reference proteome</keyword>
<accession>A0AA48HL87</accession>
<dbReference type="RefSeq" id="WP_338294580.1">
    <property type="nucleotide sequence ID" value="NZ_AP027272.1"/>
</dbReference>
<dbReference type="AlphaFoldDB" id="A0AA48HL87"/>
<organism evidence="1 2">
    <name type="scientific">Planctobacterium marinum</name>
    <dbReference type="NCBI Taxonomy" id="1631968"/>
    <lineage>
        <taxon>Bacteria</taxon>
        <taxon>Pseudomonadati</taxon>
        <taxon>Pseudomonadota</taxon>
        <taxon>Gammaproteobacteria</taxon>
        <taxon>Alteromonadales</taxon>
        <taxon>Alteromonadaceae</taxon>
        <taxon>Planctobacterium</taxon>
    </lineage>
</organism>
<dbReference type="EMBL" id="AP027272">
    <property type="protein sequence ID" value="BDX08511.1"/>
    <property type="molecule type" value="Genomic_DNA"/>
</dbReference>
<evidence type="ECO:0000313" key="1">
    <source>
        <dbReference type="EMBL" id="BDX08511.1"/>
    </source>
</evidence>
<reference evidence="1" key="1">
    <citation type="submission" date="2023-01" db="EMBL/GenBank/DDBJ databases">
        <title>Complete genome sequence of Planctobacterium marinum strain Dej080120_11.</title>
        <authorList>
            <person name="Ueki S."/>
            <person name="Maruyama F."/>
        </authorList>
    </citation>
    <scope>NUCLEOTIDE SEQUENCE</scope>
    <source>
        <strain evidence="1">Dej080120_11</strain>
    </source>
</reference>
<evidence type="ECO:0000313" key="2">
    <source>
        <dbReference type="Proteomes" id="UP001333710"/>
    </source>
</evidence>
<name>A0AA48HL87_9ALTE</name>
<dbReference type="KEGG" id="pmaw:MACH26_40320"/>